<feature type="region of interest" description="Disordered" evidence="1">
    <location>
        <begin position="24"/>
        <end position="48"/>
    </location>
</feature>
<dbReference type="eggNOG" id="ENOG5031YHG">
    <property type="taxonomic scope" value="Bacteria"/>
</dbReference>
<proteinExistence type="predicted"/>
<dbReference type="STRING" id="111105.HR09_04030"/>
<dbReference type="OrthoDB" id="1012936at2"/>
<accession>A0A0A2FHV9</accession>
<dbReference type="Proteomes" id="UP000030130">
    <property type="component" value="Unassembled WGS sequence"/>
</dbReference>
<evidence type="ECO:0000313" key="2">
    <source>
        <dbReference type="EMBL" id="KGN87874.1"/>
    </source>
</evidence>
<name>A0A0A2FHV9_9PORP</name>
<dbReference type="RefSeq" id="WP_039420005.1">
    <property type="nucleotide sequence ID" value="NZ_JRAI01000007.1"/>
</dbReference>
<comment type="caution">
    <text evidence="2">The sequence shown here is derived from an EMBL/GenBank/DDBJ whole genome shotgun (WGS) entry which is preliminary data.</text>
</comment>
<gene>
    <name evidence="2" type="ORF">HR08_01310</name>
</gene>
<dbReference type="InterPro" id="IPR021823">
    <property type="entry name" value="DUF3408"/>
</dbReference>
<sequence length="144" mass="16965">MAKQEKVQVDEDFMKEIISQGLPMKQEISPKAVSKEPDTPEVRQETVVEPVRQPEAKTIRETTRRKKSTPADYRETYFQKMELPDRQPIYVSRSTHEKLMKIVMVIGERKATLSSYVETIILNHFDQYQDEINELYKKTFESPI</sequence>
<dbReference type="EMBL" id="JRAI01000007">
    <property type="protein sequence ID" value="KGN87874.1"/>
    <property type="molecule type" value="Genomic_DNA"/>
</dbReference>
<dbReference type="AlphaFoldDB" id="A0A0A2FHV9"/>
<reference evidence="2 3" key="1">
    <citation type="submission" date="2014-08" db="EMBL/GenBank/DDBJ databases">
        <title>Porphyromonas gulae strain:COT-052_OH1451 Genome sequencing.</title>
        <authorList>
            <person name="Wallis C."/>
            <person name="Deusch O."/>
            <person name="O'Flynn C."/>
            <person name="Davis I."/>
            <person name="Jospin G."/>
            <person name="Darling A.E."/>
            <person name="Coil D.A."/>
            <person name="Alexiev A."/>
            <person name="Horsfall A."/>
            <person name="Kirkwood N."/>
            <person name="Harris S."/>
            <person name="Eisen J.A."/>
        </authorList>
    </citation>
    <scope>NUCLEOTIDE SEQUENCE [LARGE SCALE GENOMIC DNA]</scope>
    <source>
        <strain evidence="3">COT-052 OH1451</strain>
    </source>
</reference>
<dbReference type="Pfam" id="PF11888">
    <property type="entry name" value="DUF3408"/>
    <property type="match status" value="1"/>
</dbReference>
<protein>
    <submittedName>
        <fullName evidence="2">Conjugal transfer protein</fullName>
    </submittedName>
</protein>
<feature type="compositionally biased region" description="Basic and acidic residues" evidence="1">
    <location>
        <begin position="33"/>
        <end position="48"/>
    </location>
</feature>
<evidence type="ECO:0000313" key="3">
    <source>
        <dbReference type="Proteomes" id="UP000030130"/>
    </source>
</evidence>
<organism evidence="2 3">
    <name type="scientific">Porphyromonas gulae</name>
    <dbReference type="NCBI Taxonomy" id="111105"/>
    <lineage>
        <taxon>Bacteria</taxon>
        <taxon>Pseudomonadati</taxon>
        <taxon>Bacteroidota</taxon>
        <taxon>Bacteroidia</taxon>
        <taxon>Bacteroidales</taxon>
        <taxon>Porphyromonadaceae</taxon>
        <taxon>Porphyromonas</taxon>
    </lineage>
</organism>
<evidence type="ECO:0000256" key="1">
    <source>
        <dbReference type="SAM" id="MobiDB-lite"/>
    </source>
</evidence>